<organism evidence="1 2">
    <name type="scientific">Meloidogyne enterolobii</name>
    <name type="common">Root-knot nematode worm</name>
    <name type="synonym">Meloidogyne mayaguensis</name>
    <dbReference type="NCBI Taxonomy" id="390850"/>
    <lineage>
        <taxon>Eukaryota</taxon>
        <taxon>Metazoa</taxon>
        <taxon>Ecdysozoa</taxon>
        <taxon>Nematoda</taxon>
        <taxon>Chromadorea</taxon>
        <taxon>Rhabditida</taxon>
        <taxon>Tylenchina</taxon>
        <taxon>Tylenchomorpha</taxon>
        <taxon>Tylenchoidea</taxon>
        <taxon>Meloidogynidae</taxon>
        <taxon>Meloidogyninae</taxon>
        <taxon>Meloidogyne</taxon>
    </lineage>
</organism>
<name>A0A6V7TZ00_MELEN</name>
<evidence type="ECO:0000313" key="2">
    <source>
        <dbReference type="Proteomes" id="UP000580250"/>
    </source>
</evidence>
<dbReference type="Proteomes" id="UP000580250">
    <property type="component" value="Unassembled WGS sequence"/>
</dbReference>
<protein>
    <submittedName>
        <fullName evidence="1">Uncharacterized protein</fullName>
    </submittedName>
</protein>
<dbReference type="AlphaFoldDB" id="A0A6V7TZ00"/>
<comment type="caution">
    <text evidence="1">The sequence shown here is derived from an EMBL/GenBank/DDBJ whole genome shotgun (WGS) entry which is preliminary data.</text>
</comment>
<reference evidence="1 2" key="1">
    <citation type="submission" date="2020-08" db="EMBL/GenBank/DDBJ databases">
        <authorList>
            <person name="Koutsovoulos G."/>
            <person name="Danchin GJ E."/>
        </authorList>
    </citation>
    <scope>NUCLEOTIDE SEQUENCE [LARGE SCALE GENOMIC DNA]</scope>
</reference>
<gene>
    <name evidence="1" type="ORF">MENT_LOCUS5040</name>
</gene>
<accession>A0A6V7TZ00</accession>
<evidence type="ECO:0000313" key="1">
    <source>
        <dbReference type="EMBL" id="CAD2136391.1"/>
    </source>
</evidence>
<sequence length="41" mass="5174">MMRLFYPNEVRNYLKNYLKMLKFVLIQENIVFHPQKRSEKN</sequence>
<dbReference type="EMBL" id="CAJEWN010000018">
    <property type="protein sequence ID" value="CAD2136391.1"/>
    <property type="molecule type" value="Genomic_DNA"/>
</dbReference>
<proteinExistence type="predicted"/>